<evidence type="ECO:0000313" key="2">
    <source>
        <dbReference type="Proteomes" id="UP000054092"/>
    </source>
</evidence>
<name>A0A101HSE6_9BACT</name>
<protein>
    <recommendedName>
        <fullName evidence="3">Capsule assembly Wzi family protein</fullName>
    </recommendedName>
</protein>
<dbReference type="EMBL" id="LGGP01000007">
    <property type="protein sequence ID" value="KUK82263.1"/>
    <property type="molecule type" value="Genomic_DNA"/>
</dbReference>
<organism evidence="1 2">
    <name type="scientific">Mesotoga prima</name>
    <dbReference type="NCBI Taxonomy" id="1184387"/>
    <lineage>
        <taxon>Bacteria</taxon>
        <taxon>Thermotogati</taxon>
        <taxon>Thermotogota</taxon>
        <taxon>Thermotogae</taxon>
        <taxon>Kosmotogales</taxon>
        <taxon>Kosmotogaceae</taxon>
        <taxon>Mesotoga</taxon>
    </lineage>
</organism>
<dbReference type="AlphaFoldDB" id="A0A101HSE6"/>
<evidence type="ECO:0008006" key="3">
    <source>
        <dbReference type="Google" id="ProtNLM"/>
    </source>
</evidence>
<comment type="caution">
    <text evidence="1">The sequence shown here is derived from an EMBL/GenBank/DDBJ whole genome shotgun (WGS) entry which is preliminary data.</text>
</comment>
<reference evidence="2" key="1">
    <citation type="journal article" date="2015" name="MBio">
        <title>Genome-Resolved Metagenomic Analysis Reveals Roles for Candidate Phyla and Other Microbial Community Members in Biogeochemical Transformations in Oil Reservoirs.</title>
        <authorList>
            <person name="Hu P."/>
            <person name="Tom L."/>
            <person name="Singh A."/>
            <person name="Thomas B.C."/>
            <person name="Baker B.J."/>
            <person name="Piceno Y.M."/>
            <person name="Andersen G.L."/>
            <person name="Banfield J.F."/>
        </authorList>
    </citation>
    <scope>NUCLEOTIDE SEQUENCE [LARGE SCALE GENOMIC DNA]</scope>
</reference>
<sequence>MKRLLLCLMIVVSVLLSANSGLFLGFFPSLSLNNFAVHDRDYKPTFEDLRNNFSYPPFALAGIEFSGDSYRALFRLDFRQDITSFLRGRSWSNFPIRYNSNTLYIDTDLPRVGFAEFQNDLLRFSAGKRSLHIGPAAYNFVLSDAVPFFEHIWIDFSSDVLSGKYFYSFFVISSDRSIFDSPRTLIGHSIGYHGESTRVGFVESNLISNTYPDLKDMSPFVIFHNNYAKNSNVNAALFFEKGIGDLGLYGMLYADDILIPGDRTSNPTSLGWFLGGEYGITDGENYKGPMLWDNQYALREQTLFEESGGMKIRYEHYHSTPYLYNRSFEEGKLINPIRFNADDIEGGGYLVINGFFGFSYGPDVSLDLIAVTFETRRVLSELRLEYIRQGSYRIDDYYGEPFEFDWYRLAEPITRSAKVSLDFHYSPDENQEIFLSASALIGNKTEFCFKIGYGRVFRFLRF</sequence>
<dbReference type="PATRIC" id="fig|1184387.3.peg.288"/>
<proteinExistence type="predicted"/>
<accession>A0A101HSE6</accession>
<dbReference type="Proteomes" id="UP000054092">
    <property type="component" value="Unassembled WGS sequence"/>
</dbReference>
<gene>
    <name evidence="1" type="ORF">XD94_0086</name>
</gene>
<evidence type="ECO:0000313" key="1">
    <source>
        <dbReference type="EMBL" id="KUK82263.1"/>
    </source>
</evidence>